<feature type="transmembrane region" description="Helical" evidence="6">
    <location>
        <begin position="376"/>
        <end position="395"/>
    </location>
</feature>
<evidence type="ECO:0000313" key="8">
    <source>
        <dbReference type="EMBL" id="PSK95670.1"/>
    </source>
</evidence>
<keyword evidence="2" id="KW-1003">Cell membrane</keyword>
<organism evidence="8 9">
    <name type="scientific">Murinocardiopsis flavida</name>
    <dbReference type="NCBI Taxonomy" id="645275"/>
    <lineage>
        <taxon>Bacteria</taxon>
        <taxon>Bacillati</taxon>
        <taxon>Actinomycetota</taxon>
        <taxon>Actinomycetes</taxon>
        <taxon>Streptosporangiales</taxon>
        <taxon>Nocardiopsidaceae</taxon>
        <taxon>Murinocardiopsis</taxon>
    </lineage>
</organism>
<dbReference type="Proteomes" id="UP000240542">
    <property type="component" value="Unassembled WGS sequence"/>
</dbReference>
<protein>
    <submittedName>
        <fullName evidence="8">Putative MFS family arabinose efflux permease</fullName>
    </submittedName>
</protein>
<dbReference type="SUPFAM" id="SSF103473">
    <property type="entry name" value="MFS general substrate transporter"/>
    <property type="match status" value="1"/>
</dbReference>
<feature type="transmembrane region" description="Helical" evidence="6">
    <location>
        <begin position="177"/>
        <end position="198"/>
    </location>
</feature>
<gene>
    <name evidence="8" type="ORF">CLV63_114103</name>
</gene>
<reference evidence="8 9" key="1">
    <citation type="submission" date="2018-03" db="EMBL/GenBank/DDBJ databases">
        <title>Genomic Encyclopedia of Archaeal and Bacterial Type Strains, Phase II (KMG-II): from individual species to whole genera.</title>
        <authorList>
            <person name="Goeker M."/>
        </authorList>
    </citation>
    <scope>NUCLEOTIDE SEQUENCE [LARGE SCALE GENOMIC DNA]</scope>
    <source>
        <strain evidence="8 9">DSM 45312</strain>
    </source>
</reference>
<dbReference type="CDD" id="cd06173">
    <property type="entry name" value="MFS_MefA_like"/>
    <property type="match status" value="1"/>
</dbReference>
<feature type="domain" description="Major facilitator superfamily (MFS) profile" evidence="7">
    <location>
        <begin position="16"/>
        <end position="400"/>
    </location>
</feature>
<dbReference type="PANTHER" id="PTHR23513">
    <property type="entry name" value="INTEGRAL MEMBRANE EFFLUX PROTEIN-RELATED"/>
    <property type="match status" value="1"/>
</dbReference>
<dbReference type="Gene3D" id="1.20.1250.20">
    <property type="entry name" value="MFS general substrate transporter like domains"/>
    <property type="match status" value="1"/>
</dbReference>
<evidence type="ECO:0000256" key="2">
    <source>
        <dbReference type="ARBA" id="ARBA00022475"/>
    </source>
</evidence>
<dbReference type="PANTHER" id="PTHR23513:SF11">
    <property type="entry name" value="STAPHYLOFERRIN A TRANSPORTER"/>
    <property type="match status" value="1"/>
</dbReference>
<evidence type="ECO:0000256" key="4">
    <source>
        <dbReference type="ARBA" id="ARBA00022989"/>
    </source>
</evidence>
<evidence type="ECO:0000256" key="1">
    <source>
        <dbReference type="ARBA" id="ARBA00004651"/>
    </source>
</evidence>
<keyword evidence="9" id="KW-1185">Reference proteome</keyword>
<dbReference type="Pfam" id="PF07690">
    <property type="entry name" value="MFS_1"/>
    <property type="match status" value="1"/>
</dbReference>
<dbReference type="AlphaFoldDB" id="A0A2P8DEN3"/>
<dbReference type="RefSeq" id="WP_106584600.1">
    <property type="nucleotide sequence ID" value="NZ_PYGA01000014.1"/>
</dbReference>
<accession>A0A2P8DEN3</accession>
<feature type="transmembrane region" description="Helical" evidence="6">
    <location>
        <begin position="352"/>
        <end position="370"/>
    </location>
</feature>
<feature type="transmembrane region" description="Helical" evidence="6">
    <location>
        <begin position="224"/>
        <end position="247"/>
    </location>
</feature>
<dbReference type="PROSITE" id="PS50850">
    <property type="entry name" value="MFS"/>
    <property type="match status" value="1"/>
</dbReference>
<dbReference type="InterPro" id="IPR036259">
    <property type="entry name" value="MFS_trans_sf"/>
</dbReference>
<keyword evidence="5 6" id="KW-0472">Membrane</keyword>
<evidence type="ECO:0000259" key="7">
    <source>
        <dbReference type="PROSITE" id="PS50850"/>
    </source>
</evidence>
<evidence type="ECO:0000256" key="3">
    <source>
        <dbReference type="ARBA" id="ARBA00022692"/>
    </source>
</evidence>
<keyword evidence="3 6" id="KW-0812">Transmembrane</keyword>
<feature type="transmembrane region" description="Helical" evidence="6">
    <location>
        <begin position="286"/>
        <end position="305"/>
    </location>
</feature>
<feature type="transmembrane region" description="Helical" evidence="6">
    <location>
        <begin position="311"/>
        <end position="331"/>
    </location>
</feature>
<evidence type="ECO:0000313" key="9">
    <source>
        <dbReference type="Proteomes" id="UP000240542"/>
    </source>
</evidence>
<comment type="subcellular location">
    <subcellularLocation>
        <location evidence="1">Cell membrane</location>
        <topology evidence="1">Multi-pass membrane protein</topology>
    </subcellularLocation>
</comment>
<dbReference type="EMBL" id="PYGA01000014">
    <property type="protein sequence ID" value="PSK95670.1"/>
    <property type="molecule type" value="Genomic_DNA"/>
</dbReference>
<dbReference type="OrthoDB" id="4528313at2"/>
<dbReference type="GO" id="GO:0005886">
    <property type="term" value="C:plasma membrane"/>
    <property type="evidence" value="ECO:0007669"/>
    <property type="project" value="UniProtKB-SubCell"/>
</dbReference>
<evidence type="ECO:0000256" key="5">
    <source>
        <dbReference type="ARBA" id="ARBA00023136"/>
    </source>
</evidence>
<comment type="caution">
    <text evidence="8">The sequence shown here is derived from an EMBL/GenBank/DDBJ whole genome shotgun (WGS) entry which is preliminary data.</text>
</comment>
<sequence>MTARRPAIAAPLRHGSFRALLAGQLLVRAGNGLASVALAFAVLDLSGSVASVGLVVGARSLANVLLLLIGGVLADRLPRPLLLQGACLLAALTQALIAAAILTGTASLPLLCALSLLNGASAAAGMPAMASLTPQTVPAEVLRPANALVRVGSQLGMTTGFSLGGALSGLLGSGWALALNAAMFALAALCCLFVRVAALPPPAARIRVLGELKEGWSEFTARSWVWIVVVQFMVVNVTISGGIVILGAAIADDTFGREAWGVILGVQTVGALVGGLVAATWQPRRALFFGVALMLLEAVPMIVLAQSPTVWLLMGVMFAVGACTEQFNVAWEVSLQQNIPANRLARVYSYDMLGSFIALPVGEIAVGPIAESFGFAATLYGAAALLVAATLAAMANRGVRTLVRH</sequence>
<dbReference type="InterPro" id="IPR020846">
    <property type="entry name" value="MFS_dom"/>
</dbReference>
<keyword evidence="4 6" id="KW-1133">Transmembrane helix</keyword>
<evidence type="ECO:0000256" key="6">
    <source>
        <dbReference type="SAM" id="Phobius"/>
    </source>
</evidence>
<name>A0A2P8DEN3_9ACTN</name>
<feature type="transmembrane region" description="Helical" evidence="6">
    <location>
        <begin position="49"/>
        <end position="74"/>
    </location>
</feature>
<feature type="transmembrane region" description="Helical" evidence="6">
    <location>
        <begin position="81"/>
        <end position="102"/>
    </location>
</feature>
<proteinExistence type="predicted"/>
<dbReference type="GO" id="GO:0022857">
    <property type="term" value="F:transmembrane transporter activity"/>
    <property type="evidence" value="ECO:0007669"/>
    <property type="project" value="InterPro"/>
</dbReference>
<dbReference type="InterPro" id="IPR011701">
    <property type="entry name" value="MFS"/>
</dbReference>
<feature type="transmembrane region" description="Helical" evidence="6">
    <location>
        <begin position="259"/>
        <end position="279"/>
    </location>
</feature>